<dbReference type="RefSeq" id="WP_345254529.1">
    <property type="nucleotide sequence ID" value="NZ_BAABGY010000006.1"/>
</dbReference>
<dbReference type="InterPro" id="IPR046661">
    <property type="entry name" value="DUF6770"/>
</dbReference>
<name>A0ABP8GK62_9BACT</name>
<keyword evidence="3" id="KW-1185">Reference proteome</keyword>
<keyword evidence="1" id="KW-0732">Signal</keyword>
<evidence type="ECO:0000313" key="2">
    <source>
        <dbReference type="EMBL" id="GAA4325584.1"/>
    </source>
</evidence>
<dbReference type="Pfam" id="PF20559">
    <property type="entry name" value="DUF6770"/>
    <property type="match status" value="1"/>
</dbReference>
<dbReference type="SUPFAM" id="SSF50998">
    <property type="entry name" value="Quinoprotein alcohol dehydrogenase-like"/>
    <property type="match status" value="1"/>
</dbReference>
<reference evidence="3" key="1">
    <citation type="journal article" date="2019" name="Int. J. Syst. Evol. Microbiol.">
        <title>The Global Catalogue of Microorganisms (GCM) 10K type strain sequencing project: providing services to taxonomists for standard genome sequencing and annotation.</title>
        <authorList>
            <consortium name="The Broad Institute Genomics Platform"/>
            <consortium name="The Broad Institute Genome Sequencing Center for Infectious Disease"/>
            <person name="Wu L."/>
            <person name="Ma J."/>
        </authorList>
    </citation>
    <scope>NUCLEOTIDE SEQUENCE [LARGE SCALE GENOMIC DNA]</scope>
    <source>
        <strain evidence="3">JCM 17919</strain>
    </source>
</reference>
<feature type="signal peptide" evidence="1">
    <location>
        <begin position="1"/>
        <end position="20"/>
    </location>
</feature>
<dbReference type="InterPro" id="IPR011047">
    <property type="entry name" value="Quinoprotein_ADH-like_sf"/>
</dbReference>
<comment type="caution">
    <text evidence="2">The sequence shown here is derived from an EMBL/GenBank/DDBJ whole genome shotgun (WGS) entry which is preliminary data.</text>
</comment>
<evidence type="ECO:0000313" key="3">
    <source>
        <dbReference type="Proteomes" id="UP001501725"/>
    </source>
</evidence>
<feature type="chain" id="PRO_5045943152" evidence="1">
    <location>
        <begin position="21"/>
        <end position="523"/>
    </location>
</feature>
<proteinExistence type="predicted"/>
<accession>A0ABP8GK62</accession>
<evidence type="ECO:0000256" key="1">
    <source>
        <dbReference type="SAM" id="SignalP"/>
    </source>
</evidence>
<organism evidence="2 3">
    <name type="scientific">Flaviaesturariibacter amylovorans</name>
    <dbReference type="NCBI Taxonomy" id="1084520"/>
    <lineage>
        <taxon>Bacteria</taxon>
        <taxon>Pseudomonadati</taxon>
        <taxon>Bacteroidota</taxon>
        <taxon>Chitinophagia</taxon>
        <taxon>Chitinophagales</taxon>
        <taxon>Chitinophagaceae</taxon>
        <taxon>Flaviaestuariibacter</taxon>
    </lineage>
</organism>
<dbReference type="EMBL" id="BAABGY010000006">
    <property type="protein sequence ID" value="GAA4325584.1"/>
    <property type="molecule type" value="Genomic_DNA"/>
</dbReference>
<dbReference type="Proteomes" id="UP001501725">
    <property type="component" value="Unassembled WGS sequence"/>
</dbReference>
<protein>
    <submittedName>
        <fullName evidence="2">Uncharacterized protein</fullName>
    </submittedName>
</protein>
<sequence>MKRTLPVFVCLLLCTIVSRAQSKVFREVSSEISSQMKLITQDEALIGYLMFTQLEKVNADSFNYQVSIMDENLNDIGKLHFKDKNLELRSVSFEQDVLCLGYVKSDLADLKNTSMKKIRQAMDEGGNAVFTQLINLKGEIIHTASIRVDLKLKEELAYVKNARPSAVAGRLKHDLVVKNIPGKGFMAFYGDEEKNRLFAFDISGKELWSKNIPDAQAFAMLTTASDVYVLSKRKMEMVEGGYEVRGFAVSDGAAHDKYELKDRNGSQLKVLGFEIDPTTGKPIITGSIIDPVRGNSFYTVTALSKGPYDGVFTVALNGPRRADIKETFSYWSDGSKAPEISASGLLGDNHAYPRFSSTIRDFKGNTYFVGNSYIRKAKVGSIVASILLSPTVIFPIFIAAGGYNKGKAVDAVLLRQDSAGRLRFENAIEGQSSRFYAAKMDLSYYGFKSFYTVSNPATQSNFLIVDDFGKTIIYNVTTRRVVRTVPAREGSVSTAIFPAKQGHIMVVENNRRERYTKLSIEAL</sequence>
<gene>
    <name evidence="2" type="ORF">GCM10023184_13650</name>
</gene>